<dbReference type="InterPro" id="IPR036249">
    <property type="entry name" value="Thioredoxin-like_sf"/>
</dbReference>
<name>W1PSX4_AMBTC</name>
<evidence type="ECO:0000313" key="3">
    <source>
        <dbReference type="Proteomes" id="UP000017836"/>
    </source>
</evidence>
<dbReference type="AlphaFoldDB" id="W1PSX4"/>
<dbReference type="eggNOG" id="KOG0406">
    <property type="taxonomic scope" value="Eukaryota"/>
</dbReference>
<protein>
    <recommendedName>
        <fullName evidence="1">GST N-terminal domain-containing protein</fullName>
    </recommendedName>
</protein>
<evidence type="ECO:0000313" key="2">
    <source>
        <dbReference type="EMBL" id="ERN10801.1"/>
    </source>
</evidence>
<dbReference type="Pfam" id="PF02798">
    <property type="entry name" value="GST_N"/>
    <property type="match status" value="1"/>
</dbReference>
<evidence type="ECO:0000259" key="1">
    <source>
        <dbReference type="PROSITE" id="PS50404"/>
    </source>
</evidence>
<dbReference type="Gramene" id="ERN10801">
    <property type="protein sequence ID" value="ERN10801"/>
    <property type="gene ID" value="AMTR_s00027p00229420"/>
</dbReference>
<reference evidence="3" key="1">
    <citation type="journal article" date="2013" name="Science">
        <title>The Amborella genome and the evolution of flowering plants.</title>
        <authorList>
            <consortium name="Amborella Genome Project"/>
        </authorList>
    </citation>
    <scope>NUCLEOTIDE SEQUENCE [LARGE SCALE GENOMIC DNA]</scope>
</reference>
<dbReference type="SUPFAM" id="SSF52833">
    <property type="entry name" value="Thioredoxin-like"/>
    <property type="match status" value="1"/>
</dbReference>
<gene>
    <name evidence="2" type="ORF">AMTR_s00027p00229420</name>
</gene>
<keyword evidence="3" id="KW-1185">Reference proteome</keyword>
<dbReference type="PROSITE" id="PS50404">
    <property type="entry name" value="GST_NTER"/>
    <property type="match status" value="1"/>
</dbReference>
<dbReference type="Proteomes" id="UP000017836">
    <property type="component" value="Unassembled WGS sequence"/>
</dbReference>
<feature type="domain" description="GST N-terminal" evidence="1">
    <location>
        <begin position="6"/>
        <end position="74"/>
    </location>
</feature>
<dbReference type="EMBL" id="KI392798">
    <property type="protein sequence ID" value="ERN10801.1"/>
    <property type="molecule type" value="Genomic_DNA"/>
</dbReference>
<dbReference type="Gene3D" id="3.40.30.10">
    <property type="entry name" value="Glutaredoxin"/>
    <property type="match status" value="1"/>
</dbReference>
<proteinExistence type="predicted"/>
<organism evidence="2 3">
    <name type="scientific">Amborella trichopoda</name>
    <dbReference type="NCBI Taxonomy" id="13333"/>
    <lineage>
        <taxon>Eukaryota</taxon>
        <taxon>Viridiplantae</taxon>
        <taxon>Streptophyta</taxon>
        <taxon>Embryophyta</taxon>
        <taxon>Tracheophyta</taxon>
        <taxon>Spermatophyta</taxon>
        <taxon>Magnoliopsida</taxon>
        <taxon>Amborellales</taxon>
        <taxon>Amborellaceae</taxon>
        <taxon>Amborella</taxon>
    </lineage>
</organism>
<sequence length="74" mass="8426">MASKEQKVRLLGTCGSPFVHRGQLVLKLKGIEYEYIEEDLENKSPLLLEANPVYKKIPVRGLELDSGQSSLRRR</sequence>
<dbReference type="PANTHER" id="PTHR44548">
    <property type="entry name" value="GST N-TERMINAL DOMAIN-CONTAINING PROTEIN"/>
    <property type="match status" value="1"/>
</dbReference>
<dbReference type="HOGENOM" id="CLU_2708128_0_0_1"/>
<dbReference type="InterPro" id="IPR004045">
    <property type="entry name" value="Glutathione_S-Trfase_N"/>
</dbReference>
<dbReference type="PANTHER" id="PTHR44548:SF1">
    <property type="entry name" value="GST N-TERMINAL DOMAIN-CONTAINING PROTEIN"/>
    <property type="match status" value="1"/>
</dbReference>
<dbReference type="OMA" id="SPFVHRG"/>
<accession>W1PSX4</accession>